<dbReference type="HOGENOM" id="CLU_072540_0_0_10"/>
<dbReference type="eggNOG" id="ENOG502Z8YY">
    <property type="taxonomic scope" value="Bacteria"/>
</dbReference>
<proteinExistence type="predicted"/>
<dbReference type="AlphaFoldDB" id="I4AI99"/>
<dbReference type="KEGG" id="fli:Fleli_1248"/>
<dbReference type="Proteomes" id="UP000006054">
    <property type="component" value="Chromosome"/>
</dbReference>
<dbReference type="Pfam" id="PF08894">
    <property type="entry name" value="DUF1838"/>
    <property type="match status" value="1"/>
</dbReference>
<name>I4AI99_BERLS</name>
<dbReference type="InterPro" id="IPR014990">
    <property type="entry name" value="DUF1838"/>
</dbReference>
<keyword evidence="2" id="KW-1185">Reference proteome</keyword>
<protein>
    <recommendedName>
        <fullName evidence="3">DUF1838 domain-containing protein</fullName>
    </recommendedName>
</protein>
<organism evidence="1 2">
    <name type="scientific">Bernardetia litoralis (strain ATCC 23117 / DSM 6794 / NBRC 15988 / NCIMB 1366 / Fx l1 / Sio-4)</name>
    <name type="common">Flexibacter litoralis</name>
    <dbReference type="NCBI Taxonomy" id="880071"/>
    <lineage>
        <taxon>Bacteria</taxon>
        <taxon>Pseudomonadati</taxon>
        <taxon>Bacteroidota</taxon>
        <taxon>Cytophagia</taxon>
        <taxon>Cytophagales</taxon>
        <taxon>Bernardetiaceae</taxon>
        <taxon>Bernardetia</taxon>
    </lineage>
</organism>
<gene>
    <name evidence="1" type="ordered locus">Fleli_1248</name>
</gene>
<evidence type="ECO:0000313" key="2">
    <source>
        <dbReference type="Proteomes" id="UP000006054"/>
    </source>
</evidence>
<dbReference type="STRING" id="880071.Fleli_1248"/>
<evidence type="ECO:0008006" key="3">
    <source>
        <dbReference type="Google" id="ProtNLM"/>
    </source>
</evidence>
<reference evidence="2" key="1">
    <citation type="submission" date="2012-06" db="EMBL/GenBank/DDBJ databases">
        <title>The complete genome of Flexibacter litoralis DSM 6794.</title>
        <authorList>
            <person name="Lucas S."/>
            <person name="Copeland A."/>
            <person name="Lapidus A."/>
            <person name="Glavina del Rio T."/>
            <person name="Dalin E."/>
            <person name="Tice H."/>
            <person name="Bruce D."/>
            <person name="Goodwin L."/>
            <person name="Pitluck S."/>
            <person name="Peters L."/>
            <person name="Ovchinnikova G."/>
            <person name="Lu M."/>
            <person name="Kyrpides N."/>
            <person name="Mavromatis K."/>
            <person name="Ivanova N."/>
            <person name="Brettin T."/>
            <person name="Detter J.C."/>
            <person name="Han C."/>
            <person name="Larimer F."/>
            <person name="Land M."/>
            <person name="Hauser L."/>
            <person name="Markowitz V."/>
            <person name="Cheng J.-F."/>
            <person name="Hugenholtz P."/>
            <person name="Woyke T."/>
            <person name="Wu D."/>
            <person name="Spring S."/>
            <person name="Lang E."/>
            <person name="Kopitz M."/>
            <person name="Brambilla E."/>
            <person name="Klenk H.-P."/>
            <person name="Eisen J.A."/>
        </authorList>
    </citation>
    <scope>NUCLEOTIDE SEQUENCE [LARGE SCALE GENOMIC DNA]</scope>
    <source>
        <strain evidence="2">ATCC 23117 / DSM 6794 / NBRC 15988 / NCIMB 1366 / Sio-4</strain>
    </source>
</reference>
<accession>I4AI99</accession>
<dbReference type="EMBL" id="CP003345">
    <property type="protein sequence ID" value="AFM03684.1"/>
    <property type="molecule type" value="Genomic_DNA"/>
</dbReference>
<evidence type="ECO:0000313" key="1">
    <source>
        <dbReference type="EMBL" id="AFM03684.1"/>
    </source>
</evidence>
<dbReference type="OrthoDB" id="1490196at2"/>
<sequence precursor="true">MFKNISLNVLFWIGIIILSLNFSSCQTNDNEIKQNTESKLLKDEIILDSDLNKEIDLEDNKQNFETFMKIRSSIEAETSSINQTKESIYYWEGSIYSFINGKRSKKIMGMKGFNISRWSADSAVQLLLTREVALYTDPKTGKIMEKMKNPLLDENSDSLEVIHVWNDPVNQRFPYNIKENYEQKPTESTVYSIPYSKLGEDMVCFYADIFLTYPSKITRKEFPQNVQSDLYQGAELFQFFVRKNDLENPMLTDIPATISWTRIGQWLPFMNMGNTEGNLVYQCRGYKVLEGFEGLPQDVKDYVRAKEPIFEHAPTKYSEPNETSWSYFKKIKENGN</sequence>
<dbReference type="RefSeq" id="WP_014797141.1">
    <property type="nucleotide sequence ID" value="NC_018018.1"/>
</dbReference>